<dbReference type="Pfam" id="PF02653">
    <property type="entry name" value="BPD_transp_2"/>
    <property type="match status" value="1"/>
</dbReference>
<evidence type="ECO:0000256" key="2">
    <source>
        <dbReference type="ARBA" id="ARBA00022475"/>
    </source>
</evidence>
<dbReference type="RefSeq" id="WP_024753290.1">
    <property type="nucleotide sequence ID" value="NZ_CDNC01000046.1"/>
</dbReference>
<evidence type="ECO:0000256" key="5">
    <source>
        <dbReference type="ARBA" id="ARBA00023136"/>
    </source>
</evidence>
<evidence type="ECO:0000256" key="4">
    <source>
        <dbReference type="ARBA" id="ARBA00022989"/>
    </source>
</evidence>
<evidence type="ECO:0000313" key="7">
    <source>
        <dbReference type="Proteomes" id="UP000042527"/>
    </source>
</evidence>
<dbReference type="CDD" id="cd06580">
    <property type="entry name" value="TM_PBP1_transp_TpRbsC_like"/>
    <property type="match status" value="1"/>
</dbReference>
<evidence type="ECO:0000256" key="1">
    <source>
        <dbReference type="ARBA" id="ARBA00004651"/>
    </source>
</evidence>
<accession>A0A0B7GWL5</accession>
<dbReference type="EMBL" id="CDNC01000046">
    <property type="protein sequence ID" value="CEM62918.1"/>
    <property type="molecule type" value="Genomic_DNA"/>
</dbReference>
<protein>
    <submittedName>
        <fullName evidence="6">Uncharacterized ABC transporter permease protein YufP</fullName>
    </submittedName>
</protein>
<name>A0A0B7GWL5_TREPH</name>
<proteinExistence type="predicted"/>
<keyword evidence="2" id="KW-1003">Cell membrane</keyword>
<organism evidence="6 7">
    <name type="scientific">Treponema phagedenis</name>
    <dbReference type="NCBI Taxonomy" id="162"/>
    <lineage>
        <taxon>Bacteria</taxon>
        <taxon>Pseudomonadati</taxon>
        <taxon>Spirochaetota</taxon>
        <taxon>Spirochaetia</taxon>
        <taxon>Spirochaetales</taxon>
        <taxon>Treponemataceae</taxon>
        <taxon>Treponema</taxon>
    </lineage>
</organism>
<dbReference type="GeneID" id="57753862"/>
<dbReference type="Proteomes" id="UP000042527">
    <property type="component" value="Unassembled WGS sequence"/>
</dbReference>
<dbReference type="GO" id="GO:0022857">
    <property type="term" value="F:transmembrane transporter activity"/>
    <property type="evidence" value="ECO:0007669"/>
    <property type="project" value="InterPro"/>
</dbReference>
<evidence type="ECO:0000256" key="3">
    <source>
        <dbReference type="ARBA" id="ARBA00022692"/>
    </source>
</evidence>
<sequence>MKHNKQNKSLGEIIVASDTLLSLIVVALGFLVGTVLILIIDKNPAGMYKAILQVLTGYNIDRGRFYIRYIGEWLCQSMPFILCGFAMGFAARAGLFNIGGEGQYIVGLTVAQFIAFYFPQISVLHWLAALLFAAFAGGLWGAIVGWLKAKYEVSEVVATIMLNYIALYSSRILVSLIPGTNTYRTPNFPASVLLKTAFLEKLTGGSRLNIGIVFVILSTLVYWFIMEKTSVGFGLRATGFNKEAARASGISVVKSIVLSMFIAGVFAGLAGAIVALGSFRYGRVIASMDGYGFAGIAVALVGNNRAGGTLLAGLLFGMLSSAQPLMESNSIPKEITYIIQGLVVVFIALRAGFGIIVRNSLKKKLQKEIQHA</sequence>
<dbReference type="AlphaFoldDB" id="A0A0B7GWL5"/>
<dbReference type="PANTHER" id="PTHR47089:SF1">
    <property type="entry name" value="GUANOSINE ABC TRANSPORTER PERMEASE PROTEIN NUPP"/>
    <property type="match status" value="1"/>
</dbReference>
<evidence type="ECO:0000313" key="6">
    <source>
        <dbReference type="EMBL" id="CEM62918.1"/>
    </source>
</evidence>
<comment type="subcellular location">
    <subcellularLocation>
        <location evidence="1">Cell membrane</location>
        <topology evidence="1">Multi-pass membrane protein</topology>
    </subcellularLocation>
</comment>
<gene>
    <name evidence="6" type="primary">yufP</name>
    <name evidence="6" type="ORF">TPHV1_500026</name>
</gene>
<keyword evidence="7" id="KW-1185">Reference proteome</keyword>
<dbReference type="OrthoDB" id="45037at2"/>
<keyword evidence="4" id="KW-1133">Transmembrane helix</keyword>
<keyword evidence="5" id="KW-0472">Membrane</keyword>
<keyword evidence="3" id="KW-0812">Transmembrane</keyword>
<dbReference type="GO" id="GO:0005886">
    <property type="term" value="C:plasma membrane"/>
    <property type="evidence" value="ECO:0007669"/>
    <property type="project" value="UniProtKB-SubCell"/>
</dbReference>
<dbReference type="PANTHER" id="PTHR47089">
    <property type="entry name" value="ABC TRANSPORTER, PERMEASE PROTEIN"/>
    <property type="match status" value="1"/>
</dbReference>
<dbReference type="InterPro" id="IPR001851">
    <property type="entry name" value="ABC_transp_permease"/>
</dbReference>
<reference evidence="7" key="1">
    <citation type="submission" date="2015-01" db="EMBL/GenBank/DDBJ databases">
        <authorList>
            <person name="Manzoor Shahid"/>
            <person name="Zubair Saima"/>
        </authorList>
    </citation>
    <scope>NUCLEOTIDE SEQUENCE [LARGE SCALE GENOMIC DNA]</scope>
    <source>
        <strain evidence="7">V1</strain>
    </source>
</reference>